<comment type="caution">
    <text evidence="11">The sequence shown here is derived from an EMBL/GenBank/DDBJ whole genome shotgun (WGS) entry which is preliminary data.</text>
</comment>
<dbReference type="PANTHER" id="PTHR12289:SF41">
    <property type="entry name" value="FAILED AXON CONNECTIONS-RELATED"/>
    <property type="match status" value="1"/>
</dbReference>
<evidence type="ECO:0000256" key="5">
    <source>
        <dbReference type="ARBA" id="ARBA00022927"/>
    </source>
</evidence>
<evidence type="ECO:0000259" key="10">
    <source>
        <dbReference type="Pfam" id="PF17171"/>
    </source>
</evidence>
<reference evidence="11 12" key="1">
    <citation type="journal article" date="2019" name="Sci. Rep.">
        <title>Comparative genomics of chytrid fungi reveal insights into the obligate biotrophic and pathogenic lifestyle of Synchytrium endobioticum.</title>
        <authorList>
            <person name="van de Vossenberg B.T.L.H."/>
            <person name="Warris S."/>
            <person name="Nguyen H.D.T."/>
            <person name="van Gent-Pelzer M.P.E."/>
            <person name="Joly D.L."/>
            <person name="van de Geest H.C."/>
            <person name="Bonants P.J.M."/>
            <person name="Smith D.S."/>
            <person name="Levesque C.A."/>
            <person name="van der Lee T.A.J."/>
        </authorList>
    </citation>
    <scope>NUCLEOTIDE SEQUENCE [LARGE SCALE GENOMIC DNA]</scope>
    <source>
        <strain evidence="11 12">CBS 675.73</strain>
    </source>
</reference>
<keyword evidence="7" id="KW-0472">Membrane</keyword>
<feature type="region of interest" description="Disordered" evidence="8">
    <location>
        <begin position="344"/>
        <end position="371"/>
    </location>
</feature>
<evidence type="ECO:0008006" key="13">
    <source>
        <dbReference type="Google" id="ProtNLM"/>
    </source>
</evidence>
<evidence type="ECO:0000256" key="7">
    <source>
        <dbReference type="ARBA" id="ARBA00023136"/>
    </source>
</evidence>
<feature type="compositionally biased region" description="Basic and acidic residues" evidence="8">
    <location>
        <begin position="356"/>
        <end position="370"/>
    </location>
</feature>
<keyword evidence="3" id="KW-0813">Transport</keyword>
<evidence type="ECO:0000256" key="3">
    <source>
        <dbReference type="ARBA" id="ARBA00022448"/>
    </source>
</evidence>
<dbReference type="GO" id="GO:0001401">
    <property type="term" value="C:SAM complex"/>
    <property type="evidence" value="ECO:0007669"/>
    <property type="project" value="InterPro"/>
</dbReference>
<dbReference type="OrthoDB" id="5835136at2759"/>
<gene>
    <name evidence="11" type="ORF">CcCBS67573_g03813</name>
</gene>
<feature type="domain" description="Metaxin glutathione S-transferase" evidence="10">
    <location>
        <begin position="177"/>
        <end position="241"/>
    </location>
</feature>
<organism evidence="11 12">
    <name type="scientific">Chytriomyces confervae</name>
    <dbReference type="NCBI Taxonomy" id="246404"/>
    <lineage>
        <taxon>Eukaryota</taxon>
        <taxon>Fungi</taxon>
        <taxon>Fungi incertae sedis</taxon>
        <taxon>Chytridiomycota</taxon>
        <taxon>Chytridiomycota incertae sedis</taxon>
        <taxon>Chytridiomycetes</taxon>
        <taxon>Chytridiales</taxon>
        <taxon>Chytriomycetaceae</taxon>
        <taxon>Chytriomyces</taxon>
    </lineage>
</organism>
<comment type="subcellular location">
    <subcellularLocation>
        <location evidence="1">Mitochondrion outer membrane</location>
    </subcellularLocation>
</comment>
<evidence type="ECO:0000256" key="1">
    <source>
        <dbReference type="ARBA" id="ARBA00004294"/>
    </source>
</evidence>
<dbReference type="CDD" id="cd03078">
    <property type="entry name" value="GST_N_Metaxin1_like"/>
    <property type="match status" value="1"/>
</dbReference>
<evidence type="ECO:0000256" key="4">
    <source>
        <dbReference type="ARBA" id="ARBA00022787"/>
    </source>
</evidence>
<dbReference type="Pfam" id="PF17171">
    <property type="entry name" value="GST_C_6"/>
    <property type="match status" value="1"/>
</dbReference>
<evidence type="ECO:0000256" key="8">
    <source>
        <dbReference type="SAM" id="MobiDB-lite"/>
    </source>
</evidence>
<feature type="compositionally biased region" description="Acidic residues" evidence="8">
    <location>
        <begin position="345"/>
        <end position="355"/>
    </location>
</feature>
<dbReference type="GO" id="GO:0015031">
    <property type="term" value="P:protein transport"/>
    <property type="evidence" value="ECO:0007669"/>
    <property type="project" value="UniProtKB-KW"/>
</dbReference>
<accession>A0A507FFI4</accession>
<protein>
    <recommendedName>
        <fullName evidence="13">GST C-terminal domain-containing protein</fullName>
    </recommendedName>
</protein>
<dbReference type="STRING" id="246404.A0A507FFI4"/>
<evidence type="ECO:0000313" key="11">
    <source>
        <dbReference type="EMBL" id="TPX74902.1"/>
    </source>
</evidence>
<dbReference type="Proteomes" id="UP000320333">
    <property type="component" value="Unassembled WGS sequence"/>
</dbReference>
<evidence type="ECO:0000256" key="6">
    <source>
        <dbReference type="ARBA" id="ARBA00023128"/>
    </source>
</evidence>
<proteinExistence type="inferred from homology"/>
<dbReference type="GO" id="GO:0007005">
    <property type="term" value="P:mitochondrion organization"/>
    <property type="evidence" value="ECO:0007669"/>
    <property type="project" value="TreeGrafter"/>
</dbReference>
<evidence type="ECO:0000256" key="2">
    <source>
        <dbReference type="ARBA" id="ARBA00009170"/>
    </source>
</evidence>
<keyword evidence="4" id="KW-1000">Mitochondrion outer membrane</keyword>
<dbReference type="PANTHER" id="PTHR12289">
    <property type="entry name" value="METAXIN RELATED"/>
    <property type="match status" value="1"/>
</dbReference>
<dbReference type="InterPro" id="IPR036282">
    <property type="entry name" value="Glutathione-S-Trfase_C_sf"/>
</dbReference>
<dbReference type="AlphaFoldDB" id="A0A507FFI4"/>
<dbReference type="InterPro" id="IPR019564">
    <property type="entry name" value="Sam37/metaxin_N"/>
</dbReference>
<evidence type="ECO:0000259" key="9">
    <source>
        <dbReference type="Pfam" id="PF10568"/>
    </source>
</evidence>
<dbReference type="Gene3D" id="1.20.1050.10">
    <property type="match status" value="1"/>
</dbReference>
<name>A0A507FFI4_9FUNG</name>
<evidence type="ECO:0000313" key="12">
    <source>
        <dbReference type="Proteomes" id="UP000320333"/>
    </source>
</evidence>
<dbReference type="SUPFAM" id="SSF47616">
    <property type="entry name" value="GST C-terminal domain-like"/>
    <property type="match status" value="1"/>
</dbReference>
<sequence>MASTQPPFELFAWGPAWGLDSFDPFCMSVQRGQCYLSLSCASWVCTKSSNPKISPSGELPLLRDGTIPVAGRANIIRHLKRKGFDLDANLTPLQLAQSASFINLIETKLYDSLLHTLFMDAKNYSEDTVRVYSKQLDFVRRFYVPEVLKKRVVGRLAGYRMMLDHNQELVNEVYLNAKDVFQALDDKLGDQLFFFGDKPTTLDAVAYAHLSLHALPLLTNPKLHAILTFSFPNLIAYITRMQAALTLYPPPSPSPTPPSLHIVSILSDPSGAFSAIAADVSRLWSALTSESAPASYGDPELDAREKRKREARVETFWKWMSVLGAVGFFVGYVVANGIVEFRSGDDDDHDDDDEDYHGHHSQDSKGHAVVDGDSFVYVDEDGNVFTEGESEEE</sequence>
<dbReference type="Pfam" id="PF10568">
    <property type="entry name" value="Tom37"/>
    <property type="match status" value="1"/>
</dbReference>
<keyword evidence="12" id="KW-1185">Reference proteome</keyword>
<dbReference type="EMBL" id="QEAP01000103">
    <property type="protein sequence ID" value="TPX74902.1"/>
    <property type="molecule type" value="Genomic_DNA"/>
</dbReference>
<feature type="domain" description="Mitochondrial outer membrane transport complex Sam37/metaxin N-terminal" evidence="9">
    <location>
        <begin position="33"/>
        <end position="147"/>
    </location>
</feature>
<keyword evidence="6" id="KW-0496">Mitochondrion</keyword>
<keyword evidence="5" id="KW-0653">Protein transport</keyword>
<comment type="similarity">
    <text evidence="2">Belongs to the metaxin family.</text>
</comment>
<dbReference type="InterPro" id="IPR050931">
    <property type="entry name" value="Mito_Protein_Transport_Metaxin"/>
</dbReference>
<dbReference type="InterPro" id="IPR033468">
    <property type="entry name" value="Metaxin_GST"/>
</dbReference>